<comment type="caution">
    <text evidence="2">The sequence shown here is derived from an EMBL/GenBank/DDBJ whole genome shotgun (WGS) entry which is preliminary data.</text>
</comment>
<dbReference type="EMBL" id="LCRN01000039">
    <property type="protein sequence ID" value="KKW35409.1"/>
    <property type="molecule type" value="Genomic_DNA"/>
</dbReference>
<protein>
    <submittedName>
        <fullName evidence="2">Uncharacterized protein</fullName>
    </submittedName>
</protein>
<evidence type="ECO:0000313" key="3">
    <source>
        <dbReference type="Proteomes" id="UP000033865"/>
    </source>
</evidence>
<keyword evidence="1" id="KW-0812">Transmembrane</keyword>
<accession>A0A0G2ARK9</accession>
<sequence>MASKNAVFRSKIRPHTPRTIFGAFAVPAVLTVHAVVEIFSAGVFGFEIKVLRPDRLRSQPMEKISVETLEGIAIAKIEPCMPLLPLAFRELLPVPEILRAAAIERQSRS</sequence>
<proteinExistence type="predicted"/>
<dbReference type="AlphaFoldDB" id="A0A0G2ARK9"/>
<name>A0A0G2ARK9_9BACT</name>
<feature type="transmembrane region" description="Helical" evidence="1">
    <location>
        <begin position="20"/>
        <end position="46"/>
    </location>
</feature>
<evidence type="ECO:0000256" key="1">
    <source>
        <dbReference type="SAM" id="Phobius"/>
    </source>
</evidence>
<keyword evidence="1" id="KW-0472">Membrane</keyword>
<gene>
    <name evidence="2" type="ORF">UY82_C0039G0009</name>
</gene>
<organism evidence="2 3">
    <name type="scientific">Candidatus Uhrbacteria bacterium GW2011_GWC2_53_7</name>
    <dbReference type="NCBI Taxonomy" id="1618986"/>
    <lineage>
        <taxon>Bacteria</taxon>
        <taxon>Candidatus Uhriibacteriota</taxon>
    </lineage>
</organism>
<reference evidence="2 3" key="1">
    <citation type="journal article" date="2015" name="Nature">
        <title>rRNA introns, odd ribosomes, and small enigmatic genomes across a large radiation of phyla.</title>
        <authorList>
            <person name="Brown C.T."/>
            <person name="Hug L.A."/>
            <person name="Thomas B.C."/>
            <person name="Sharon I."/>
            <person name="Castelle C.J."/>
            <person name="Singh A."/>
            <person name="Wilkins M.J."/>
            <person name="Williams K.H."/>
            <person name="Banfield J.F."/>
        </authorList>
    </citation>
    <scope>NUCLEOTIDE SEQUENCE [LARGE SCALE GENOMIC DNA]</scope>
</reference>
<keyword evidence="1" id="KW-1133">Transmembrane helix</keyword>
<evidence type="ECO:0000313" key="2">
    <source>
        <dbReference type="EMBL" id="KKW35409.1"/>
    </source>
</evidence>
<dbReference type="Proteomes" id="UP000033865">
    <property type="component" value="Unassembled WGS sequence"/>
</dbReference>